<evidence type="ECO:0000256" key="1">
    <source>
        <dbReference type="SAM" id="Phobius"/>
    </source>
</evidence>
<dbReference type="Proteomes" id="UP000510886">
    <property type="component" value="Chromosome"/>
</dbReference>
<keyword evidence="1" id="KW-0472">Membrane</keyword>
<dbReference type="RefSeq" id="WP_009552684.1">
    <property type="nucleotide sequence ID" value="NZ_JAHLOG010000002.1"/>
</dbReference>
<evidence type="ECO:0000313" key="2">
    <source>
        <dbReference type="EMBL" id="QLL77187.1"/>
    </source>
</evidence>
<dbReference type="Pfam" id="PF05437">
    <property type="entry name" value="AzlD"/>
    <property type="match status" value="1"/>
</dbReference>
<proteinExistence type="predicted"/>
<sequence>MTLMEQVLTIALAAVVNFLTRYLPFVLFTRRDNQRPAPFIVQLGKFLPPAIMTMLVVYCYRGIDLFQGNHGLPELIAGLITAGLHWWRRQMVFSLLGGTLVYILLVNYVFN</sequence>
<keyword evidence="1" id="KW-0812">Transmembrane</keyword>
<protein>
    <submittedName>
        <fullName evidence="2">Branched-chain amino acid transporter AzlD</fullName>
    </submittedName>
</protein>
<gene>
    <name evidence="2" type="ORF">GTO87_00180</name>
</gene>
<feature type="transmembrane region" description="Helical" evidence="1">
    <location>
        <begin position="7"/>
        <end position="27"/>
    </location>
</feature>
<dbReference type="EMBL" id="CP047418">
    <property type="protein sequence ID" value="QLL77187.1"/>
    <property type="molecule type" value="Genomic_DNA"/>
</dbReference>
<evidence type="ECO:0000313" key="3">
    <source>
        <dbReference type="Proteomes" id="UP000510886"/>
    </source>
</evidence>
<keyword evidence="1" id="KW-1133">Transmembrane helix</keyword>
<feature type="transmembrane region" description="Helical" evidence="1">
    <location>
        <begin position="39"/>
        <end position="60"/>
    </location>
</feature>
<name>A0A7H9EIN7_9LACO</name>
<reference evidence="2 3" key="1">
    <citation type="submission" date="2020-01" db="EMBL/GenBank/DDBJ databases">
        <title>Complete and circular genome sequences of six lactobacillus isolates from horses.</title>
        <authorList>
            <person name="Hassan H.M."/>
        </authorList>
    </citation>
    <scope>NUCLEOTIDE SEQUENCE [LARGE SCALE GENOMIC DNA]</scope>
    <source>
        <strain evidence="2 3">1A</strain>
    </source>
</reference>
<dbReference type="KEGG" id="lsw:GTO87_00180"/>
<feature type="transmembrane region" description="Helical" evidence="1">
    <location>
        <begin position="91"/>
        <end position="110"/>
    </location>
</feature>
<organism evidence="2 3">
    <name type="scientific">Ligilactobacillus saerimneri</name>
    <dbReference type="NCBI Taxonomy" id="228229"/>
    <lineage>
        <taxon>Bacteria</taxon>
        <taxon>Bacillati</taxon>
        <taxon>Bacillota</taxon>
        <taxon>Bacilli</taxon>
        <taxon>Lactobacillales</taxon>
        <taxon>Lactobacillaceae</taxon>
        <taxon>Ligilactobacillus</taxon>
    </lineage>
</organism>
<dbReference type="InterPro" id="IPR008407">
    <property type="entry name" value="Brnchd-chn_aa_trnsp_AzlD"/>
</dbReference>
<accession>A0A7H9EIN7</accession>
<dbReference type="PIRSF" id="PIRSF003203">
    <property type="entry name" value="AzlD"/>
    <property type="match status" value="1"/>
</dbReference>
<dbReference type="AlphaFoldDB" id="A0A7H9EIN7"/>